<gene>
    <name evidence="1" type="ORF">GDO78_022197</name>
</gene>
<reference evidence="1" key="1">
    <citation type="thesis" date="2020" institute="ProQuest LLC" country="789 East Eisenhower Parkway, Ann Arbor, MI, USA">
        <title>Comparative Genomics and Chromosome Evolution.</title>
        <authorList>
            <person name="Mudd A.B."/>
        </authorList>
    </citation>
    <scope>NUCLEOTIDE SEQUENCE</scope>
    <source>
        <strain evidence="1">HN-11 Male</strain>
        <tissue evidence="1">Kidney and liver</tissue>
    </source>
</reference>
<dbReference type="AlphaFoldDB" id="A0A8J6EGA8"/>
<organism evidence="1 2">
    <name type="scientific">Eleutherodactylus coqui</name>
    <name type="common">Puerto Rican coqui</name>
    <dbReference type="NCBI Taxonomy" id="57060"/>
    <lineage>
        <taxon>Eukaryota</taxon>
        <taxon>Metazoa</taxon>
        <taxon>Chordata</taxon>
        <taxon>Craniata</taxon>
        <taxon>Vertebrata</taxon>
        <taxon>Euteleostomi</taxon>
        <taxon>Amphibia</taxon>
        <taxon>Batrachia</taxon>
        <taxon>Anura</taxon>
        <taxon>Neobatrachia</taxon>
        <taxon>Hyloidea</taxon>
        <taxon>Eleutherodactylidae</taxon>
        <taxon>Eleutherodactylinae</taxon>
        <taxon>Eleutherodactylus</taxon>
        <taxon>Eleutherodactylus</taxon>
    </lineage>
</organism>
<dbReference type="Proteomes" id="UP000770717">
    <property type="component" value="Unassembled WGS sequence"/>
</dbReference>
<keyword evidence="2" id="KW-1185">Reference proteome</keyword>
<dbReference type="EMBL" id="WNTK01000779">
    <property type="protein sequence ID" value="KAG9468668.1"/>
    <property type="molecule type" value="Genomic_DNA"/>
</dbReference>
<comment type="caution">
    <text evidence="1">The sequence shown here is derived from an EMBL/GenBank/DDBJ whole genome shotgun (WGS) entry which is preliminary data.</text>
</comment>
<evidence type="ECO:0000313" key="1">
    <source>
        <dbReference type="EMBL" id="KAG9468668.1"/>
    </source>
</evidence>
<sequence length="79" mass="9020">MAAQRYVQDILQPHVFLSWRLPRGSRIMFGRTHKGVTESPHNIVTGARFITNRTCMGQLQQPTSVHIASMPLYHILYAS</sequence>
<protein>
    <submittedName>
        <fullName evidence="1">Uncharacterized protein</fullName>
    </submittedName>
</protein>
<name>A0A8J6EGA8_ELECQ</name>
<proteinExistence type="predicted"/>
<evidence type="ECO:0000313" key="2">
    <source>
        <dbReference type="Proteomes" id="UP000770717"/>
    </source>
</evidence>
<accession>A0A8J6EGA8</accession>